<protein>
    <recommendedName>
        <fullName evidence="10">AAA+ ATPase domain-containing protein</fullName>
    </recommendedName>
</protein>
<dbReference type="Gene3D" id="3.40.50.300">
    <property type="entry name" value="P-loop containing nucleotide triphosphate hydrolases"/>
    <property type="match status" value="1"/>
</dbReference>
<evidence type="ECO:0000259" key="10">
    <source>
        <dbReference type="SMART" id="SM00382"/>
    </source>
</evidence>
<dbReference type="EMBL" id="MN739896">
    <property type="protein sequence ID" value="QHT76345.1"/>
    <property type="molecule type" value="Genomic_DNA"/>
</dbReference>
<dbReference type="InterPro" id="IPR050086">
    <property type="entry name" value="MetN_ABC_transporter-like"/>
</dbReference>
<dbReference type="InterPro" id="IPR027417">
    <property type="entry name" value="P-loop_NTPase"/>
</dbReference>
<feature type="transmembrane region" description="Helical" evidence="9">
    <location>
        <begin position="54"/>
        <end position="72"/>
    </location>
</feature>
<reference evidence="11" key="1">
    <citation type="journal article" date="2020" name="Nature">
        <title>Giant virus diversity and host interactions through global metagenomics.</title>
        <authorList>
            <person name="Schulz F."/>
            <person name="Roux S."/>
            <person name="Paez-Espino D."/>
            <person name="Jungbluth S."/>
            <person name="Walsh D.A."/>
            <person name="Denef V.J."/>
            <person name="McMahon K.D."/>
            <person name="Konstantinidis K.T."/>
            <person name="Eloe-Fadrosh E.A."/>
            <person name="Kyrpides N.C."/>
            <person name="Woyke T."/>
        </authorList>
    </citation>
    <scope>NUCLEOTIDE SEQUENCE</scope>
    <source>
        <strain evidence="11">GVMAG-M-3300023179-82</strain>
    </source>
</reference>
<evidence type="ECO:0000256" key="3">
    <source>
        <dbReference type="ARBA" id="ARBA00022448"/>
    </source>
</evidence>
<feature type="transmembrane region" description="Helical" evidence="9">
    <location>
        <begin position="25"/>
        <end position="48"/>
    </location>
</feature>
<evidence type="ECO:0000256" key="6">
    <source>
        <dbReference type="ARBA" id="ARBA00022840"/>
    </source>
</evidence>
<dbReference type="AlphaFoldDB" id="A0A6C0H872"/>
<evidence type="ECO:0000256" key="2">
    <source>
        <dbReference type="ARBA" id="ARBA00005417"/>
    </source>
</evidence>
<evidence type="ECO:0000256" key="4">
    <source>
        <dbReference type="ARBA" id="ARBA00022475"/>
    </source>
</evidence>
<keyword evidence="9" id="KW-1133">Transmembrane helix</keyword>
<evidence type="ECO:0000256" key="8">
    <source>
        <dbReference type="SAM" id="Coils"/>
    </source>
</evidence>
<dbReference type="GO" id="GO:0005524">
    <property type="term" value="F:ATP binding"/>
    <property type="evidence" value="ECO:0007669"/>
    <property type="project" value="UniProtKB-KW"/>
</dbReference>
<feature type="transmembrane region" description="Helical" evidence="9">
    <location>
        <begin position="143"/>
        <end position="169"/>
    </location>
</feature>
<feature type="domain" description="AAA+ ATPase" evidence="10">
    <location>
        <begin position="351"/>
        <end position="526"/>
    </location>
</feature>
<proteinExistence type="inferred from homology"/>
<dbReference type="InterPro" id="IPR003439">
    <property type="entry name" value="ABC_transporter-like_ATP-bd"/>
</dbReference>
<evidence type="ECO:0000256" key="7">
    <source>
        <dbReference type="ARBA" id="ARBA00023136"/>
    </source>
</evidence>
<dbReference type="SMART" id="SM00382">
    <property type="entry name" value="AAA"/>
    <property type="match status" value="1"/>
</dbReference>
<dbReference type="PANTHER" id="PTHR43166">
    <property type="entry name" value="AMINO ACID IMPORT ATP-BINDING PROTEIN"/>
    <property type="match status" value="1"/>
</dbReference>
<dbReference type="CDD" id="cd00267">
    <property type="entry name" value="ABC_ATPase"/>
    <property type="match status" value="1"/>
</dbReference>
<evidence type="ECO:0000256" key="5">
    <source>
        <dbReference type="ARBA" id="ARBA00022741"/>
    </source>
</evidence>
<dbReference type="SUPFAM" id="SSF52540">
    <property type="entry name" value="P-loop containing nucleoside triphosphate hydrolases"/>
    <property type="match status" value="1"/>
</dbReference>
<evidence type="ECO:0000256" key="1">
    <source>
        <dbReference type="ARBA" id="ARBA00004202"/>
    </source>
</evidence>
<comment type="similarity">
    <text evidence="2">Belongs to the ABC transporter superfamily.</text>
</comment>
<keyword evidence="8" id="KW-0175">Coiled coil</keyword>
<keyword evidence="4" id="KW-1003">Cell membrane</keyword>
<keyword evidence="7 9" id="KW-0472">Membrane</keyword>
<keyword evidence="5" id="KW-0547">Nucleotide-binding</keyword>
<evidence type="ECO:0000313" key="11">
    <source>
        <dbReference type="EMBL" id="QHT76345.1"/>
    </source>
</evidence>
<feature type="coiled-coil region" evidence="8">
    <location>
        <begin position="215"/>
        <end position="242"/>
    </location>
</feature>
<dbReference type="GO" id="GO:0016887">
    <property type="term" value="F:ATP hydrolysis activity"/>
    <property type="evidence" value="ECO:0007669"/>
    <property type="project" value="InterPro"/>
</dbReference>
<keyword evidence="6" id="KW-0067">ATP-binding</keyword>
<evidence type="ECO:0000256" key="9">
    <source>
        <dbReference type="SAM" id="Phobius"/>
    </source>
</evidence>
<name>A0A6C0H872_9ZZZZ</name>
<organism evidence="11">
    <name type="scientific">viral metagenome</name>
    <dbReference type="NCBI Taxonomy" id="1070528"/>
    <lineage>
        <taxon>unclassified sequences</taxon>
        <taxon>metagenomes</taxon>
        <taxon>organismal metagenomes</taxon>
    </lineage>
</organism>
<dbReference type="PANTHER" id="PTHR43166:SF9">
    <property type="entry name" value="GLUTAMATE_ASPARTATE IMPORT ATP-BINDING PROTEIN GLTL"/>
    <property type="match status" value="1"/>
</dbReference>
<keyword evidence="3" id="KW-0813">Transport</keyword>
<accession>A0A6C0H872</accession>
<comment type="subcellular location">
    <subcellularLocation>
        <location evidence="1">Cell membrane</location>
        <topology evidence="1">Peripheral membrane protein</topology>
    </subcellularLocation>
</comment>
<dbReference type="InterPro" id="IPR003593">
    <property type="entry name" value="AAA+_ATPase"/>
</dbReference>
<keyword evidence="9" id="KW-0812">Transmembrane</keyword>
<sequence length="532" mass="63771">MNIKDHITLLLNKYNLNGLYNKYKLAAIILIICKESFKWLLLYFSHIIKKYTNYIYTFASILICLLIINIPLEKIFYDIKNNLINELKIANTTFYNEILQKINKKTLLTLDLVEYYNIIEHFNENIEQYISNIKIKYDIPFRIVTLIIISIIKNSYLIIILFIVFFIIIKKLNDNKHKSETDITIKRFQANELLRNYIITNKNLFINNEINNNYLHNIIIKYNNLLKDINSLNNNLEFKTNICIFIYILTIIKSRFKNINYLDFYYYFIIIYDIEYVTDKLIEYYKNNYIITRMNIRYNYLNKLYSNAINNITQYNNTPVNQSKPITKIIIYKIYNTNPKLINNQKIIINKNDHILVSGKSGSGKTSILYMLKGIIYIDILDIYPSIEIINKQSFIFLSNHKQLYNDYLYNIITNYDSNPNIELINYSIKYAKFNNNNNNNYINIENLSSGERIRLNIAKIIYLIKTTNYNILLFDEIDENLNDELAYEIYQNINFIFSDKIIFYITHNNKVKSAFNKIIYINNNKNNYYKK</sequence>
<dbReference type="Pfam" id="PF00005">
    <property type="entry name" value="ABC_tran"/>
    <property type="match status" value="1"/>
</dbReference>
<dbReference type="GO" id="GO:0005886">
    <property type="term" value="C:plasma membrane"/>
    <property type="evidence" value="ECO:0007669"/>
    <property type="project" value="UniProtKB-SubCell"/>
</dbReference>